<dbReference type="GO" id="GO:0007165">
    <property type="term" value="P:signal transduction"/>
    <property type="evidence" value="ECO:0007669"/>
    <property type="project" value="UniProtKB-KW"/>
</dbReference>
<sequence>MDQQEIRCIDVLAPLEKMLRISGIWPLKHMTFKYKLRTAISWLFSYVFLASMIAEVIHVKGDVEKINEVLCVLTPICGCGSKQVSLIYYKKNFFNILKILKSDTFNKGNANMIQKIMTLTKRGKKIFHGLTFGTLVLYSVIPLFDQKDYPIPFSFNVGRYKCAVYLFQVASLAIVAWNLTTIDLLFVDLLALGTGLANNLGKKLSNIVGGKKECNDYCKISAKLNVEEIMNKVSLKSLRECIKLHISILRYINDIEAVFSFSVIVHYMTATLLLCSSLLQITTMVDIHSTQFIRCSWLAVNALLQSFLYHWFGNEIIVRTDKISEACYSSSWYKCNVELRKMLLIVMTASRKPVGVTIYKFTELSLVSFVTMLRWAYSFTALVRARYVPD</sequence>
<keyword evidence="4 10" id="KW-0812">Transmembrane</keyword>
<dbReference type="GO" id="GO:0005549">
    <property type="term" value="F:odorant binding"/>
    <property type="evidence" value="ECO:0007669"/>
    <property type="project" value="InterPro"/>
</dbReference>
<comment type="similarity">
    <text evidence="10">Belongs to the insect chemoreceptor superfamily. Heteromeric odorant receptor channel (TC 1.A.69) family.</text>
</comment>
<evidence type="ECO:0000256" key="9">
    <source>
        <dbReference type="ARBA" id="ARBA00023224"/>
    </source>
</evidence>
<keyword evidence="3 10" id="KW-0716">Sensory transduction</keyword>
<feature type="transmembrane region" description="Helical" evidence="10">
    <location>
        <begin position="126"/>
        <end position="144"/>
    </location>
</feature>
<feature type="transmembrane region" description="Helical" evidence="10">
    <location>
        <begin position="257"/>
        <end position="279"/>
    </location>
</feature>
<name>A0A411HRB7_PROBE</name>
<keyword evidence="7 10" id="KW-0472">Membrane</keyword>
<dbReference type="Pfam" id="PF02949">
    <property type="entry name" value="7tm_6"/>
    <property type="match status" value="1"/>
</dbReference>
<accession>A0A411HRB7</accession>
<feature type="transmembrane region" description="Helical" evidence="10">
    <location>
        <begin position="164"/>
        <end position="192"/>
    </location>
</feature>
<evidence type="ECO:0000256" key="3">
    <source>
        <dbReference type="ARBA" id="ARBA00022606"/>
    </source>
</evidence>
<dbReference type="AlphaFoldDB" id="A0A411HRB7"/>
<gene>
    <name evidence="11" type="primary">OR37</name>
</gene>
<keyword evidence="6 10" id="KW-1133">Transmembrane helix</keyword>
<keyword evidence="8 10" id="KW-0675">Receptor</keyword>
<organism evidence="11">
    <name type="scientific">Protaetia brevitarsis</name>
    <name type="common">White-spotted flower chafer beetle</name>
    <name type="synonym">Liocola brevitarsis</name>
    <dbReference type="NCBI Taxonomy" id="348688"/>
    <lineage>
        <taxon>Eukaryota</taxon>
        <taxon>Metazoa</taxon>
        <taxon>Ecdysozoa</taxon>
        <taxon>Arthropoda</taxon>
        <taxon>Hexapoda</taxon>
        <taxon>Insecta</taxon>
        <taxon>Pterygota</taxon>
        <taxon>Neoptera</taxon>
        <taxon>Endopterygota</taxon>
        <taxon>Coleoptera</taxon>
        <taxon>Polyphaga</taxon>
        <taxon>Scarabaeiformia</taxon>
        <taxon>Scarabaeidae</taxon>
        <taxon>Cetoniinae</taxon>
        <taxon>Protaetia</taxon>
        <taxon>Liocola</taxon>
    </lineage>
</organism>
<reference evidence="11" key="1">
    <citation type="submission" date="2018-05" db="EMBL/GenBank/DDBJ databases">
        <title>Identification and expression analysis of candidate chemosensory receptors in the white-spotted flower chafer, Protaetia brevitarsis.</title>
        <authorList>
            <person name="Zhang T."/>
        </authorList>
    </citation>
    <scope>NUCLEOTIDE SEQUENCE</scope>
</reference>
<evidence type="ECO:0000256" key="5">
    <source>
        <dbReference type="ARBA" id="ARBA00022725"/>
    </source>
</evidence>
<evidence type="ECO:0000256" key="7">
    <source>
        <dbReference type="ARBA" id="ARBA00023136"/>
    </source>
</evidence>
<evidence type="ECO:0000256" key="6">
    <source>
        <dbReference type="ARBA" id="ARBA00022989"/>
    </source>
</evidence>
<dbReference type="GO" id="GO:0004984">
    <property type="term" value="F:olfactory receptor activity"/>
    <property type="evidence" value="ECO:0007669"/>
    <property type="project" value="InterPro"/>
</dbReference>
<protein>
    <recommendedName>
        <fullName evidence="10">Odorant receptor</fullName>
    </recommendedName>
</protein>
<comment type="caution">
    <text evidence="10">Lacks conserved residue(s) required for the propagation of feature annotation.</text>
</comment>
<keyword evidence="5 10" id="KW-0552">Olfaction</keyword>
<feature type="transmembrane region" description="Helical" evidence="10">
    <location>
        <begin position="39"/>
        <end position="57"/>
    </location>
</feature>
<evidence type="ECO:0000256" key="4">
    <source>
        <dbReference type="ARBA" id="ARBA00022692"/>
    </source>
</evidence>
<keyword evidence="2" id="KW-1003">Cell membrane</keyword>
<evidence type="ECO:0000256" key="2">
    <source>
        <dbReference type="ARBA" id="ARBA00022475"/>
    </source>
</evidence>
<proteinExistence type="evidence at transcript level"/>
<keyword evidence="9 10" id="KW-0807">Transducer</keyword>
<dbReference type="PANTHER" id="PTHR21137">
    <property type="entry name" value="ODORANT RECEPTOR"/>
    <property type="match status" value="1"/>
</dbReference>
<dbReference type="PANTHER" id="PTHR21137:SF35">
    <property type="entry name" value="ODORANT RECEPTOR 19A-RELATED"/>
    <property type="match status" value="1"/>
</dbReference>
<evidence type="ECO:0000256" key="1">
    <source>
        <dbReference type="ARBA" id="ARBA00004651"/>
    </source>
</evidence>
<dbReference type="EMBL" id="MH324870">
    <property type="protein sequence ID" value="QBB72969.1"/>
    <property type="molecule type" value="mRNA"/>
</dbReference>
<dbReference type="GO" id="GO:0005886">
    <property type="term" value="C:plasma membrane"/>
    <property type="evidence" value="ECO:0007669"/>
    <property type="project" value="UniProtKB-SubCell"/>
</dbReference>
<evidence type="ECO:0000256" key="10">
    <source>
        <dbReference type="RuleBase" id="RU351113"/>
    </source>
</evidence>
<evidence type="ECO:0000313" key="11">
    <source>
        <dbReference type="EMBL" id="QBB72969.1"/>
    </source>
</evidence>
<dbReference type="InterPro" id="IPR004117">
    <property type="entry name" value="7tm6_olfct_rcpt"/>
</dbReference>
<comment type="subcellular location">
    <subcellularLocation>
        <location evidence="1 10">Cell membrane</location>
        <topology evidence="1 10">Multi-pass membrane protein</topology>
    </subcellularLocation>
</comment>
<evidence type="ECO:0000256" key="8">
    <source>
        <dbReference type="ARBA" id="ARBA00023170"/>
    </source>
</evidence>